<dbReference type="Pfam" id="PF16862">
    <property type="entry name" value="Glyco_hydro_79C"/>
    <property type="match status" value="1"/>
</dbReference>
<dbReference type="Proteomes" id="UP001497453">
    <property type="component" value="Chromosome 9"/>
</dbReference>
<dbReference type="PANTHER" id="PTHR36183">
    <property type="entry name" value="BETA-GLUCURONIDASE"/>
    <property type="match status" value="1"/>
</dbReference>
<evidence type="ECO:0000256" key="1">
    <source>
        <dbReference type="SAM" id="Phobius"/>
    </source>
</evidence>
<dbReference type="SUPFAM" id="SSF51445">
    <property type="entry name" value="(Trans)glycosidases"/>
    <property type="match status" value="1"/>
</dbReference>
<keyword evidence="1" id="KW-1133">Transmembrane helix</keyword>
<reference evidence="5" key="1">
    <citation type="submission" date="2024-04" db="EMBL/GenBank/DDBJ databases">
        <authorList>
            <person name="Shaw F."/>
            <person name="Minotto A."/>
        </authorList>
    </citation>
    <scope>NUCLEOTIDE SEQUENCE [LARGE SCALE GENOMIC DNA]</scope>
</reference>
<dbReference type="PANTHER" id="PTHR36183:SF2">
    <property type="entry name" value="BETA-GLUCURONIDASE C-TERMINAL DOMAIN-CONTAINING PROTEIN"/>
    <property type="match status" value="1"/>
</dbReference>
<keyword evidence="1" id="KW-0472">Membrane</keyword>
<dbReference type="InterPro" id="IPR017853">
    <property type="entry name" value="GH"/>
</dbReference>
<name>A0ABP1E783_9APHY</name>
<feature type="chain" id="PRO_5045748076" description="Beta-glucuronidase C-terminal domain-containing protein" evidence="2">
    <location>
        <begin position="23"/>
        <end position="579"/>
    </location>
</feature>
<feature type="transmembrane region" description="Helical" evidence="1">
    <location>
        <begin position="556"/>
        <end position="578"/>
    </location>
</feature>
<feature type="signal peptide" evidence="2">
    <location>
        <begin position="1"/>
        <end position="22"/>
    </location>
</feature>
<evidence type="ECO:0000313" key="5">
    <source>
        <dbReference type="Proteomes" id="UP001497453"/>
    </source>
</evidence>
<keyword evidence="2" id="KW-0732">Signal</keyword>
<sequence length="579" mass="63029">MGLLPNTLLALALFLLAGHSAAQRNLGTINISFPEHPPQSALSNPVNDNFLGISWELSSFDTLWGFTADKLPDAMQNYLHNIRARISNPLRMRIGGNGMDISTYDPDKTDVMLQLTDPDAYFNDIPCTFGPVFFDVLNAMSDKVGDMSYILGLPMRQPEFYDNAVLLAKAAQEKLGDKLDALLIGNEPDLYQKHGHKDQYGISDYVPDIGGFLELMEDDDAFNANKTNVGGPTVCCNWNLDDVISAGLDKYPYKYYTYQHYPTHFCAGPNAENTNMTYFVTHPNVRPYVHWEDGNWKGILEAKQAGVPVLMTEYNSVSCGGSNISDTFAMPLWATDVALSAAGSNISGIFLHTREFDITYNLFDPPSAHDPNQTGWRTGPIYYTTLVVAETLSATGSVVVDLELNSTHAVGYGVYDDNGDTRGKLVFINYASKETLPSSLSDRNTSYTFHIPENVTDSIGVRYLVAPGLYSGSRSWGTEDETITWAGQTVGEVGDLGGKQETSFIKCSQGCDVDVPGPGLALVYLLSDTSDTFFHGNSTVALPLGNEGDDSGARSFGLGMSGVLVWAGSVVLSIALGWV</sequence>
<dbReference type="InterPro" id="IPR031728">
    <property type="entry name" value="GlcAase_C"/>
</dbReference>
<accession>A0ABP1E783</accession>
<keyword evidence="5" id="KW-1185">Reference proteome</keyword>
<dbReference type="EMBL" id="OZ037952">
    <property type="protein sequence ID" value="CAL1715910.1"/>
    <property type="molecule type" value="Genomic_DNA"/>
</dbReference>
<protein>
    <recommendedName>
        <fullName evidence="3">Beta-glucuronidase C-terminal domain-containing protein</fullName>
    </recommendedName>
</protein>
<organism evidence="4 5">
    <name type="scientific">Somion occarium</name>
    <dbReference type="NCBI Taxonomy" id="3059160"/>
    <lineage>
        <taxon>Eukaryota</taxon>
        <taxon>Fungi</taxon>
        <taxon>Dikarya</taxon>
        <taxon>Basidiomycota</taxon>
        <taxon>Agaricomycotina</taxon>
        <taxon>Agaricomycetes</taxon>
        <taxon>Polyporales</taxon>
        <taxon>Cerrenaceae</taxon>
        <taxon>Somion</taxon>
    </lineage>
</organism>
<evidence type="ECO:0000259" key="3">
    <source>
        <dbReference type="Pfam" id="PF16862"/>
    </source>
</evidence>
<proteinExistence type="predicted"/>
<feature type="domain" description="Beta-glucuronidase C-terminal" evidence="3">
    <location>
        <begin position="411"/>
        <end position="522"/>
    </location>
</feature>
<gene>
    <name evidence="4" type="ORF">GFSPODELE1_LOCUS10489</name>
</gene>
<dbReference type="InterPro" id="IPR052974">
    <property type="entry name" value="GH79_Enzymes"/>
</dbReference>
<dbReference type="Gene3D" id="3.20.20.80">
    <property type="entry name" value="Glycosidases"/>
    <property type="match status" value="1"/>
</dbReference>
<evidence type="ECO:0000313" key="4">
    <source>
        <dbReference type="EMBL" id="CAL1715910.1"/>
    </source>
</evidence>
<evidence type="ECO:0000256" key="2">
    <source>
        <dbReference type="SAM" id="SignalP"/>
    </source>
</evidence>
<keyword evidence="1" id="KW-0812">Transmembrane</keyword>